<dbReference type="Gene3D" id="3.30.360.10">
    <property type="entry name" value="Dihydrodipicolinate Reductase, domain 2"/>
    <property type="match status" value="1"/>
</dbReference>
<comment type="caution">
    <text evidence="3">The sequence shown here is derived from an EMBL/GenBank/DDBJ whole genome shotgun (WGS) entry which is preliminary data.</text>
</comment>
<dbReference type="OrthoDB" id="2129491at2759"/>
<dbReference type="GO" id="GO:0008270">
    <property type="term" value="F:zinc ion binding"/>
    <property type="evidence" value="ECO:0007669"/>
    <property type="project" value="InterPro"/>
</dbReference>
<feature type="chain" id="PRO_5040122498" description="Biliverdin reductase catalytic domain-containing protein" evidence="1">
    <location>
        <begin position="21"/>
        <end position="183"/>
    </location>
</feature>
<dbReference type="GO" id="GO:0042167">
    <property type="term" value="P:heme catabolic process"/>
    <property type="evidence" value="ECO:0007669"/>
    <property type="project" value="InterPro"/>
</dbReference>
<evidence type="ECO:0000256" key="1">
    <source>
        <dbReference type="SAM" id="SignalP"/>
    </source>
</evidence>
<reference evidence="3" key="1">
    <citation type="journal article" date="2023" name="Science">
        <title>Genome structures resolve the early diversification of teleost fishes.</title>
        <authorList>
            <person name="Parey E."/>
            <person name="Louis A."/>
            <person name="Montfort J."/>
            <person name="Bouchez O."/>
            <person name="Roques C."/>
            <person name="Iampietro C."/>
            <person name="Lluch J."/>
            <person name="Castinel A."/>
            <person name="Donnadieu C."/>
            <person name="Desvignes T."/>
            <person name="Floi Bucao C."/>
            <person name="Jouanno E."/>
            <person name="Wen M."/>
            <person name="Mejri S."/>
            <person name="Dirks R."/>
            <person name="Jansen H."/>
            <person name="Henkel C."/>
            <person name="Chen W.J."/>
            <person name="Zahm M."/>
            <person name="Cabau C."/>
            <person name="Klopp C."/>
            <person name="Thompson A.W."/>
            <person name="Robinson-Rechavi M."/>
            <person name="Braasch I."/>
            <person name="Lecointre G."/>
            <person name="Bobe J."/>
            <person name="Postlethwait J.H."/>
            <person name="Berthelot C."/>
            <person name="Roest Crollius H."/>
            <person name="Guiguen Y."/>
        </authorList>
    </citation>
    <scope>NUCLEOTIDE SEQUENCE</scope>
    <source>
        <strain evidence="3">WJC10195</strain>
    </source>
</reference>
<dbReference type="InterPro" id="IPR015249">
    <property type="entry name" value="Biliverdin_Rdtase_cat"/>
</dbReference>
<accession>A0A9Q1ECQ9</accession>
<feature type="signal peptide" evidence="1">
    <location>
        <begin position="1"/>
        <end position="20"/>
    </location>
</feature>
<proteinExistence type="predicted"/>
<name>A0A9Q1ECQ9_SYNKA</name>
<evidence type="ECO:0000313" key="4">
    <source>
        <dbReference type="Proteomes" id="UP001152622"/>
    </source>
</evidence>
<dbReference type="SUPFAM" id="SSF55347">
    <property type="entry name" value="Glyceraldehyde-3-phosphate dehydrogenase-like, C-terminal domain"/>
    <property type="match status" value="1"/>
</dbReference>
<keyword evidence="4" id="KW-1185">Reference proteome</keyword>
<organism evidence="3 4">
    <name type="scientific">Synaphobranchus kaupii</name>
    <name type="common">Kaup's arrowtooth eel</name>
    <dbReference type="NCBI Taxonomy" id="118154"/>
    <lineage>
        <taxon>Eukaryota</taxon>
        <taxon>Metazoa</taxon>
        <taxon>Chordata</taxon>
        <taxon>Craniata</taxon>
        <taxon>Vertebrata</taxon>
        <taxon>Euteleostomi</taxon>
        <taxon>Actinopterygii</taxon>
        <taxon>Neopterygii</taxon>
        <taxon>Teleostei</taxon>
        <taxon>Anguilliformes</taxon>
        <taxon>Synaphobranchidae</taxon>
        <taxon>Synaphobranchus</taxon>
    </lineage>
</organism>
<evidence type="ECO:0000259" key="2">
    <source>
        <dbReference type="Pfam" id="PF09166"/>
    </source>
</evidence>
<dbReference type="EMBL" id="JAINUF010000019">
    <property type="protein sequence ID" value="KAJ8336412.1"/>
    <property type="molecule type" value="Genomic_DNA"/>
</dbReference>
<gene>
    <name evidence="3" type="ORF">SKAU_G00376320</name>
</gene>
<feature type="domain" description="Biliverdin reductase catalytic" evidence="2">
    <location>
        <begin position="35"/>
        <end position="130"/>
    </location>
</feature>
<dbReference type="Pfam" id="PF09166">
    <property type="entry name" value="Biliv-reduc_cat"/>
    <property type="match status" value="1"/>
</dbReference>
<dbReference type="Proteomes" id="UP001152622">
    <property type="component" value="Chromosome 19"/>
</dbReference>
<protein>
    <recommendedName>
        <fullName evidence="2">Biliverdin reductase catalytic domain-containing protein</fullName>
    </recommendedName>
</protein>
<keyword evidence="1" id="KW-0732">Signal</keyword>
<dbReference type="AlphaFoldDB" id="A0A9Q1ECQ9"/>
<evidence type="ECO:0000313" key="3">
    <source>
        <dbReference type="EMBL" id="KAJ8336412.1"/>
    </source>
</evidence>
<dbReference type="GO" id="GO:0004074">
    <property type="term" value="F:biliverdin reductase [NAD(P)H] activity"/>
    <property type="evidence" value="ECO:0007669"/>
    <property type="project" value="InterPro"/>
</dbReference>
<sequence>MVFGLLRLMLAVLACDWRCAEPPPSTVVPQNIKNRLLKPPGGPLQAGSGFSSFSGISRLTWLVDLFGELSVKAASLTEEKETRYVKLTAELLTRDQRPLTWIEEHGPGLGRVKTISFRLDSGVVDQLPAVPQEPVGLFMQDLNLFAQKLLGQVPSAQLQAERRRVLHCLELAQRIQELAQPSA</sequence>